<keyword evidence="3" id="KW-0633">Potassium transport</keyword>
<gene>
    <name evidence="9" type="ORF">FHR70_002030</name>
</gene>
<dbReference type="NCBIfam" id="NF007032">
    <property type="entry name" value="PRK09496.1-4"/>
    <property type="match status" value="1"/>
</dbReference>
<evidence type="ECO:0000256" key="3">
    <source>
        <dbReference type="ARBA" id="ARBA00022538"/>
    </source>
</evidence>
<comment type="caution">
    <text evidence="9">The sequence shown here is derived from an EMBL/GenBank/DDBJ whole genome shotgun (WGS) entry which is preliminary data.</text>
</comment>
<dbReference type="InterPro" id="IPR050721">
    <property type="entry name" value="Trk_Ktr_HKT_K-transport"/>
</dbReference>
<dbReference type="AlphaFoldDB" id="A0A7W4VLC9"/>
<evidence type="ECO:0000256" key="2">
    <source>
        <dbReference type="ARBA" id="ARBA00022448"/>
    </source>
</evidence>
<dbReference type="GO" id="GO:0015079">
    <property type="term" value="F:potassium ion transmembrane transporter activity"/>
    <property type="evidence" value="ECO:0007669"/>
    <property type="project" value="InterPro"/>
</dbReference>
<keyword evidence="6" id="KW-0406">Ion transport</keyword>
<dbReference type="SUPFAM" id="SSF116726">
    <property type="entry name" value="TrkA C-terminal domain-like"/>
    <property type="match status" value="2"/>
</dbReference>
<evidence type="ECO:0000256" key="5">
    <source>
        <dbReference type="ARBA" id="ARBA00023027"/>
    </source>
</evidence>
<evidence type="ECO:0000313" key="10">
    <source>
        <dbReference type="Proteomes" id="UP000532010"/>
    </source>
</evidence>
<evidence type="ECO:0000313" key="9">
    <source>
        <dbReference type="EMBL" id="MBB3018976.1"/>
    </source>
</evidence>
<dbReference type="InterPro" id="IPR036721">
    <property type="entry name" value="RCK_C_sf"/>
</dbReference>
<dbReference type="PANTHER" id="PTHR43833">
    <property type="entry name" value="POTASSIUM CHANNEL PROTEIN 2-RELATED-RELATED"/>
    <property type="match status" value="1"/>
</dbReference>
<feature type="domain" description="RCK C-terminal" evidence="8">
    <location>
        <begin position="144"/>
        <end position="228"/>
    </location>
</feature>
<keyword evidence="2" id="KW-0813">Transport</keyword>
<dbReference type="EMBL" id="JACHWB010000002">
    <property type="protein sequence ID" value="MBB3018976.1"/>
    <property type="molecule type" value="Genomic_DNA"/>
</dbReference>
<keyword evidence="4" id="KW-0630">Potassium</keyword>
<keyword evidence="10" id="KW-1185">Reference proteome</keyword>
<accession>A0A7W4VLC9</accession>
<evidence type="ECO:0000256" key="4">
    <source>
        <dbReference type="ARBA" id="ARBA00022958"/>
    </source>
</evidence>
<sequence length="463" mass="49763">MRVIVCGAGQVGSTIARHLASEGIDVTVVDLSPEQARRADESYDVRGMVGHAAHPEVLERAGAQDADMLIAVTRSDEVNMVACQVAYSLFNVRRRIARVRHHGYLEPIWQGLYASDQLPIDVIISPEVEVANGIVRRLKTPGAFDTVALADGRVHLLGVHCNTGGCSLVGRRMKELSTSGGSGIVVGVIVRNGHAFVPRAEDQVQQGDDVYVITETARVDQVMAYLGHEEQVARRIVIVGGGNVGLNLATRIARHAPYVSLKLVEHSRERAEYISRELRDSAVVIQGDALDKEVLLEANVQSADTIIAVTNDDETNIFASVLAKREGCTRAITLVNKTSYEHVLPALGIDAVVSPSAITISTILRHVRHRSVSALYTLREDFGEVIQATAQEGSRLVKGTLREAGMPEGMLIGAIVRNGEVIIPTSSTRVHPGDSIIAVVAYRALRKAEAILAGPSVETGSQG</sequence>
<dbReference type="Gene3D" id="3.30.70.1450">
    <property type="entry name" value="Regulator of K+ conductance, C-terminal domain"/>
    <property type="match status" value="2"/>
</dbReference>
<dbReference type="PRINTS" id="PR00335">
    <property type="entry name" value="KUPTAKETRKA"/>
</dbReference>
<evidence type="ECO:0000256" key="1">
    <source>
        <dbReference type="ARBA" id="ARBA00017378"/>
    </source>
</evidence>
<evidence type="ECO:0000259" key="7">
    <source>
        <dbReference type="PROSITE" id="PS51201"/>
    </source>
</evidence>
<dbReference type="Proteomes" id="UP000532010">
    <property type="component" value="Unassembled WGS sequence"/>
</dbReference>
<dbReference type="PANTHER" id="PTHR43833:SF5">
    <property type="entry name" value="TRK SYSTEM POTASSIUM UPTAKE PROTEIN TRKA"/>
    <property type="match status" value="1"/>
</dbReference>
<feature type="domain" description="RCK N-terminal" evidence="7">
    <location>
        <begin position="233"/>
        <end position="353"/>
    </location>
</feature>
<dbReference type="NCBIfam" id="NF007030">
    <property type="entry name" value="PRK09496.1-1"/>
    <property type="match status" value="1"/>
</dbReference>
<dbReference type="PROSITE" id="PS51202">
    <property type="entry name" value="RCK_C"/>
    <property type="match status" value="2"/>
</dbReference>
<dbReference type="InterPro" id="IPR006037">
    <property type="entry name" value="RCK_C"/>
</dbReference>
<keyword evidence="5" id="KW-0520">NAD</keyword>
<protein>
    <recommendedName>
        <fullName evidence="1">Trk system potassium uptake protein TrkA</fullName>
    </recommendedName>
</protein>
<proteinExistence type="predicted"/>
<dbReference type="Pfam" id="PF02254">
    <property type="entry name" value="TrkA_N"/>
    <property type="match status" value="2"/>
</dbReference>
<evidence type="ECO:0000256" key="6">
    <source>
        <dbReference type="ARBA" id="ARBA00023065"/>
    </source>
</evidence>
<dbReference type="SUPFAM" id="SSF51735">
    <property type="entry name" value="NAD(P)-binding Rossmann-fold domains"/>
    <property type="match status" value="2"/>
</dbReference>
<reference evidence="9 10" key="1">
    <citation type="submission" date="2020-08" db="EMBL/GenBank/DDBJ databases">
        <title>The Agave Microbiome: Exploring the role of microbial communities in plant adaptations to desert environments.</title>
        <authorList>
            <person name="Partida-Martinez L.P."/>
        </authorList>
    </citation>
    <scope>NUCLEOTIDE SEQUENCE [LARGE SCALE GENOMIC DNA]</scope>
    <source>
        <strain evidence="9 10">AT3.9</strain>
    </source>
</reference>
<dbReference type="InterPro" id="IPR036291">
    <property type="entry name" value="NAD(P)-bd_dom_sf"/>
</dbReference>
<dbReference type="PROSITE" id="PS51201">
    <property type="entry name" value="RCK_N"/>
    <property type="match status" value="2"/>
</dbReference>
<dbReference type="NCBIfam" id="NF007031">
    <property type="entry name" value="PRK09496.1-2"/>
    <property type="match status" value="1"/>
</dbReference>
<dbReference type="NCBIfam" id="NF007039">
    <property type="entry name" value="PRK09496.3-2"/>
    <property type="match status" value="1"/>
</dbReference>
<name>A0A7W4VLC9_9HYPH</name>
<feature type="domain" description="RCK N-terminal" evidence="7">
    <location>
        <begin position="1"/>
        <end position="124"/>
    </location>
</feature>
<dbReference type="RefSeq" id="WP_183449630.1">
    <property type="nucleotide sequence ID" value="NZ_JACHWB010000002.1"/>
</dbReference>
<dbReference type="InterPro" id="IPR003148">
    <property type="entry name" value="RCK_N"/>
</dbReference>
<dbReference type="Pfam" id="PF02080">
    <property type="entry name" value="TrkA_C"/>
    <property type="match status" value="2"/>
</dbReference>
<dbReference type="GO" id="GO:0005886">
    <property type="term" value="C:plasma membrane"/>
    <property type="evidence" value="ECO:0007669"/>
    <property type="project" value="InterPro"/>
</dbReference>
<feature type="domain" description="RCK C-terminal" evidence="8">
    <location>
        <begin position="373"/>
        <end position="454"/>
    </location>
</feature>
<organism evidence="9 10">
    <name type="scientific">Microvirga lupini</name>
    <dbReference type="NCBI Taxonomy" id="420324"/>
    <lineage>
        <taxon>Bacteria</taxon>
        <taxon>Pseudomonadati</taxon>
        <taxon>Pseudomonadota</taxon>
        <taxon>Alphaproteobacteria</taxon>
        <taxon>Hyphomicrobiales</taxon>
        <taxon>Methylobacteriaceae</taxon>
        <taxon>Microvirga</taxon>
    </lineage>
</organism>
<dbReference type="Gene3D" id="3.40.50.720">
    <property type="entry name" value="NAD(P)-binding Rossmann-like Domain"/>
    <property type="match status" value="2"/>
</dbReference>
<dbReference type="InterPro" id="IPR006036">
    <property type="entry name" value="K_uptake_TrkA"/>
</dbReference>
<evidence type="ECO:0000259" key="8">
    <source>
        <dbReference type="PROSITE" id="PS51202"/>
    </source>
</evidence>